<evidence type="ECO:0000313" key="2">
    <source>
        <dbReference type="EMBL" id="AVK96672.1"/>
    </source>
</evidence>
<dbReference type="RefSeq" id="WP_024364759.1">
    <property type="nucleotide sequence ID" value="NZ_CP019980.1"/>
</dbReference>
<dbReference type="EMBL" id="CP019980">
    <property type="protein sequence ID" value="AVK96672.1"/>
    <property type="molecule type" value="Genomic_DNA"/>
</dbReference>
<name>A0A2S0JZV7_LYSSH</name>
<evidence type="ECO:0000256" key="1">
    <source>
        <dbReference type="SAM" id="Phobius"/>
    </source>
</evidence>
<evidence type="ECO:0000313" key="4">
    <source>
        <dbReference type="Proteomes" id="UP000238825"/>
    </source>
</evidence>
<dbReference type="EMBL" id="UFSZ01000001">
    <property type="protein sequence ID" value="SUV17520.1"/>
    <property type="molecule type" value="Genomic_DNA"/>
</dbReference>
<organism evidence="2 4">
    <name type="scientific">Lysinibacillus sphaericus</name>
    <name type="common">Bacillus sphaericus</name>
    <dbReference type="NCBI Taxonomy" id="1421"/>
    <lineage>
        <taxon>Bacteria</taxon>
        <taxon>Bacillati</taxon>
        <taxon>Bacillota</taxon>
        <taxon>Bacilli</taxon>
        <taxon>Bacillales</taxon>
        <taxon>Bacillaceae</taxon>
        <taxon>Lysinibacillus</taxon>
    </lineage>
</organism>
<keyword evidence="1" id="KW-0472">Membrane</keyword>
<evidence type="ECO:0000313" key="3">
    <source>
        <dbReference type="EMBL" id="SUV17520.1"/>
    </source>
</evidence>
<accession>A0A2S0JZV7</accession>
<dbReference type="Proteomes" id="UP000238825">
    <property type="component" value="Chromosome"/>
</dbReference>
<keyword evidence="1" id="KW-0812">Transmembrane</keyword>
<feature type="transmembrane region" description="Helical" evidence="1">
    <location>
        <begin position="32"/>
        <end position="57"/>
    </location>
</feature>
<reference evidence="3 5" key="2">
    <citation type="submission" date="2018-06" db="EMBL/GenBank/DDBJ databases">
        <authorList>
            <consortium name="Pathogen Informatics"/>
            <person name="Doyle S."/>
        </authorList>
    </citation>
    <scope>NUCLEOTIDE SEQUENCE [LARGE SCALE GENOMIC DNA]</scope>
    <source>
        <strain evidence="3 5">NCTC10338</strain>
    </source>
</reference>
<dbReference type="GeneID" id="48276637"/>
<reference evidence="2 4" key="1">
    <citation type="submission" date="2017-03" db="EMBL/GenBank/DDBJ databases">
        <title>The whole genome sequencing and assembly of Lysinibacillus sphaericus DSM 28T strain.</title>
        <authorList>
            <person name="Lee Y.-J."/>
            <person name="Yi H."/>
            <person name="Bahn Y.-S."/>
            <person name="Kim J.F."/>
            <person name="Lee D.-W."/>
        </authorList>
    </citation>
    <scope>NUCLEOTIDE SEQUENCE [LARGE SCALE GENOMIC DNA]</scope>
    <source>
        <strain evidence="2 4">DSM 28</strain>
    </source>
</reference>
<protein>
    <submittedName>
        <fullName evidence="2">Uncharacterized protein</fullName>
    </submittedName>
</protein>
<keyword evidence="1" id="KW-1133">Transmembrane helix</keyword>
<proteinExistence type="predicted"/>
<gene>
    <name evidence="2" type="ORF">LS41612_10530</name>
    <name evidence="3" type="ORF">NCTC10338_02623</name>
</gene>
<evidence type="ECO:0000313" key="5">
    <source>
        <dbReference type="Proteomes" id="UP000255295"/>
    </source>
</evidence>
<dbReference type="Proteomes" id="UP000255295">
    <property type="component" value="Unassembled WGS sequence"/>
</dbReference>
<dbReference type="AlphaFoldDB" id="A0A2S0JZV7"/>
<sequence>MTDKNRTLLSSISGLALCSVGAYRIFTHNLEAMSILVAYIFFIGGLIGCVFSVVKLFRIEQT</sequence>